<dbReference type="GO" id="GO:0016705">
    <property type="term" value="F:oxidoreductase activity, acting on paired donors, with incorporation or reduction of molecular oxygen"/>
    <property type="evidence" value="ECO:0007669"/>
    <property type="project" value="InterPro"/>
</dbReference>
<accession>A0A512IXR5</accession>
<dbReference type="Pfam" id="PF00296">
    <property type="entry name" value="Bac_luciferase"/>
    <property type="match status" value="1"/>
</dbReference>
<dbReference type="PANTHER" id="PTHR30137">
    <property type="entry name" value="LUCIFERASE-LIKE MONOOXYGENASE"/>
    <property type="match status" value="1"/>
</dbReference>
<feature type="domain" description="Luciferase-like" evidence="3">
    <location>
        <begin position="6"/>
        <end position="302"/>
    </location>
</feature>
<dbReference type="NCBIfam" id="TIGR03558">
    <property type="entry name" value="oxido_grp_1"/>
    <property type="match status" value="1"/>
</dbReference>
<reference evidence="5" key="4">
    <citation type="submission" date="2023-01" db="EMBL/GenBank/DDBJ databases">
        <title>Draft genome sequence of Methylobacterium oxalidis strain NBRC 107715.</title>
        <authorList>
            <person name="Sun Q."/>
            <person name="Mori K."/>
        </authorList>
    </citation>
    <scope>NUCLEOTIDE SEQUENCE</scope>
    <source>
        <strain evidence="5">NBRC 107715</strain>
    </source>
</reference>
<dbReference type="EMBL" id="BSPK01000117">
    <property type="protein sequence ID" value="GLS67855.1"/>
    <property type="molecule type" value="Genomic_DNA"/>
</dbReference>
<dbReference type="Gene3D" id="3.20.20.30">
    <property type="entry name" value="Luciferase-like domain"/>
    <property type="match status" value="1"/>
</dbReference>
<dbReference type="OrthoDB" id="9780518at2"/>
<evidence type="ECO:0000313" key="4">
    <source>
        <dbReference type="EMBL" id="GEP02476.1"/>
    </source>
</evidence>
<dbReference type="SUPFAM" id="SSF51679">
    <property type="entry name" value="Bacterial luciferase-like"/>
    <property type="match status" value="1"/>
</dbReference>
<dbReference type="Proteomes" id="UP001156856">
    <property type="component" value="Unassembled WGS sequence"/>
</dbReference>
<dbReference type="InterPro" id="IPR050766">
    <property type="entry name" value="Bact_Lucif_Oxidored"/>
</dbReference>
<reference evidence="4 6" key="3">
    <citation type="submission" date="2019-07" db="EMBL/GenBank/DDBJ databases">
        <title>Whole genome shotgun sequence of Methylobacterium oxalidis NBRC 107715.</title>
        <authorList>
            <person name="Hosoyama A."/>
            <person name="Uohara A."/>
            <person name="Ohji S."/>
            <person name="Ichikawa N."/>
        </authorList>
    </citation>
    <scope>NUCLEOTIDE SEQUENCE [LARGE SCALE GENOMIC DNA]</scope>
    <source>
        <strain evidence="4 6">NBRC 107715</strain>
    </source>
</reference>
<dbReference type="RefSeq" id="WP_147024144.1">
    <property type="nucleotide sequence ID" value="NZ_BJZU01000004.1"/>
</dbReference>
<evidence type="ECO:0000256" key="1">
    <source>
        <dbReference type="ARBA" id="ARBA00007789"/>
    </source>
</evidence>
<dbReference type="InterPro" id="IPR011251">
    <property type="entry name" value="Luciferase-like_dom"/>
</dbReference>
<dbReference type="Proteomes" id="UP000321960">
    <property type="component" value="Unassembled WGS sequence"/>
</dbReference>
<proteinExistence type="predicted"/>
<evidence type="ECO:0000313" key="7">
    <source>
        <dbReference type="Proteomes" id="UP001156856"/>
    </source>
</evidence>
<dbReference type="InterPro" id="IPR019949">
    <property type="entry name" value="CmoO-like"/>
</dbReference>
<dbReference type="EMBL" id="BJZU01000004">
    <property type="protein sequence ID" value="GEP02476.1"/>
    <property type="molecule type" value="Genomic_DNA"/>
</dbReference>
<dbReference type="PANTHER" id="PTHR30137:SF6">
    <property type="entry name" value="LUCIFERASE-LIKE MONOOXYGENASE"/>
    <property type="match status" value="1"/>
</dbReference>
<dbReference type="AlphaFoldDB" id="A0A512IXR5"/>
<dbReference type="GO" id="GO:0005829">
    <property type="term" value="C:cytosol"/>
    <property type="evidence" value="ECO:0007669"/>
    <property type="project" value="TreeGrafter"/>
</dbReference>
<keyword evidence="7" id="KW-1185">Reference proteome</keyword>
<reference evidence="5" key="1">
    <citation type="journal article" date="2014" name="Int. J. Syst. Evol. Microbiol.">
        <title>Complete genome of a new Firmicutes species belonging to the dominant human colonic microbiota ('Ruminococcus bicirculans') reveals two chromosomes and a selective capacity to utilize plant glucans.</title>
        <authorList>
            <consortium name="NISC Comparative Sequencing Program"/>
            <person name="Wegmann U."/>
            <person name="Louis P."/>
            <person name="Goesmann A."/>
            <person name="Henrissat B."/>
            <person name="Duncan S.H."/>
            <person name="Flint H.J."/>
        </authorList>
    </citation>
    <scope>NUCLEOTIDE SEQUENCE</scope>
    <source>
        <strain evidence="5">NBRC 107715</strain>
    </source>
</reference>
<evidence type="ECO:0000256" key="2">
    <source>
        <dbReference type="ARBA" id="ARBA00074555"/>
    </source>
</evidence>
<organism evidence="4 6">
    <name type="scientific">Methylobacterium oxalidis</name>
    <dbReference type="NCBI Taxonomy" id="944322"/>
    <lineage>
        <taxon>Bacteria</taxon>
        <taxon>Pseudomonadati</taxon>
        <taxon>Pseudomonadota</taxon>
        <taxon>Alphaproteobacteria</taxon>
        <taxon>Hyphomicrobiales</taxon>
        <taxon>Methylobacteriaceae</taxon>
        <taxon>Methylobacterium</taxon>
    </lineage>
</organism>
<dbReference type="FunFam" id="3.20.20.30:FF:000002">
    <property type="entry name" value="LLM class flavin-dependent oxidoreductase"/>
    <property type="match status" value="1"/>
</dbReference>
<gene>
    <name evidence="5" type="ORF">GCM10007888_62400</name>
    <name evidence="4" type="ORF">MOX02_05140</name>
</gene>
<evidence type="ECO:0000313" key="5">
    <source>
        <dbReference type="EMBL" id="GLS67855.1"/>
    </source>
</evidence>
<name>A0A512IXR5_9HYPH</name>
<reference evidence="7" key="2">
    <citation type="journal article" date="2019" name="Int. J. Syst. Evol. Microbiol.">
        <title>The Global Catalogue of Microorganisms (GCM) 10K type strain sequencing project: providing services to taxonomists for standard genome sequencing and annotation.</title>
        <authorList>
            <consortium name="The Broad Institute Genomics Platform"/>
            <consortium name="The Broad Institute Genome Sequencing Center for Infectious Disease"/>
            <person name="Wu L."/>
            <person name="Ma J."/>
        </authorList>
    </citation>
    <scope>NUCLEOTIDE SEQUENCE [LARGE SCALE GENOMIC DNA]</scope>
    <source>
        <strain evidence="7">NBRC 107715</strain>
    </source>
</reference>
<sequence>MIPLSVLDLSFVNAGASPAQALHDSLALARHVDGLGFTRYWLAEHHALPSVASPAPEIMIGQIAAATRSLRVGSGGIMLPNHAPLMVAERFKMLEALFPGRIDLGLGRAPGTDGVTAQALRRRDVARGGDDFLDRLQELMLWETGDFPAGHPFRSVEVMPAGAPLPPLFLLGSSDYSAHLSAQVGTGFAFAQHFASFDAEAAMLAYRQGFRPSRWRESPHAILAVAAVCAPTDAEAERLALSAGLATLRRERGEYLPLPNLAEAEAYPYSAAERARLERGRARLHVGSPETLRARLGALAEATRSDEIMVFSAIHDQAARQRSYTLLAEAFGSAAPAAA</sequence>
<dbReference type="InterPro" id="IPR036661">
    <property type="entry name" value="Luciferase-like_sf"/>
</dbReference>
<comment type="similarity">
    <text evidence="1">To bacterial alkanal monooxygenase alpha and beta chains.</text>
</comment>
<evidence type="ECO:0000259" key="3">
    <source>
        <dbReference type="Pfam" id="PF00296"/>
    </source>
</evidence>
<protein>
    <recommendedName>
        <fullName evidence="2">Luciferase-like monooxygenase</fullName>
    </recommendedName>
</protein>
<comment type="caution">
    <text evidence="4">The sequence shown here is derived from an EMBL/GenBank/DDBJ whole genome shotgun (WGS) entry which is preliminary data.</text>
</comment>
<evidence type="ECO:0000313" key="6">
    <source>
        <dbReference type="Proteomes" id="UP000321960"/>
    </source>
</evidence>